<keyword evidence="11" id="KW-1185">Reference proteome</keyword>
<dbReference type="InterPro" id="IPR009056">
    <property type="entry name" value="Cyt_c-like_dom"/>
</dbReference>
<keyword evidence="1" id="KW-0813">Transport</keyword>
<evidence type="ECO:0000256" key="4">
    <source>
        <dbReference type="ARBA" id="ARBA00022982"/>
    </source>
</evidence>
<feature type="signal peptide" evidence="7">
    <location>
        <begin position="1"/>
        <end position="17"/>
    </location>
</feature>
<keyword evidence="4" id="KW-0249">Electron transport</keyword>
<gene>
    <name evidence="10" type="primary">cccA1</name>
    <name evidence="9" type="ORF">AAX28_01189</name>
    <name evidence="10" type="ORF">APORC_0437</name>
</gene>
<dbReference type="Gene3D" id="1.10.760.10">
    <property type="entry name" value="Cytochrome c-like domain"/>
    <property type="match status" value="1"/>
</dbReference>
<evidence type="ECO:0000256" key="3">
    <source>
        <dbReference type="ARBA" id="ARBA00022723"/>
    </source>
</evidence>
<dbReference type="KEGG" id="apoc:APORC_0437"/>
<dbReference type="GO" id="GO:0005506">
    <property type="term" value="F:iron ion binding"/>
    <property type="evidence" value="ECO:0007669"/>
    <property type="project" value="InterPro"/>
</dbReference>
<accession>A0A1C0B1A4</accession>
<evidence type="ECO:0000313" key="12">
    <source>
        <dbReference type="Proteomes" id="UP000322644"/>
    </source>
</evidence>
<dbReference type="GO" id="GO:0020037">
    <property type="term" value="F:heme binding"/>
    <property type="evidence" value="ECO:0007669"/>
    <property type="project" value="InterPro"/>
</dbReference>
<evidence type="ECO:0000256" key="7">
    <source>
        <dbReference type="SAM" id="SignalP"/>
    </source>
</evidence>
<keyword evidence="2 6" id="KW-0349">Heme</keyword>
<dbReference type="SUPFAM" id="SSF46626">
    <property type="entry name" value="Cytochrome c"/>
    <property type="match status" value="1"/>
</dbReference>
<feature type="chain" id="PRO_5043143749" evidence="7">
    <location>
        <begin position="18"/>
        <end position="96"/>
    </location>
</feature>
<organism evidence="10 12">
    <name type="scientific">Arcobacter porcinus</name>
    <dbReference type="NCBI Taxonomy" id="1935204"/>
    <lineage>
        <taxon>Bacteria</taxon>
        <taxon>Pseudomonadati</taxon>
        <taxon>Campylobacterota</taxon>
        <taxon>Epsilonproteobacteria</taxon>
        <taxon>Campylobacterales</taxon>
        <taxon>Arcobacteraceae</taxon>
        <taxon>Arcobacter</taxon>
    </lineage>
</organism>
<evidence type="ECO:0000259" key="8">
    <source>
        <dbReference type="PROSITE" id="PS51007"/>
    </source>
</evidence>
<evidence type="ECO:0000256" key="6">
    <source>
        <dbReference type="PROSITE-ProRule" id="PRU00433"/>
    </source>
</evidence>
<dbReference type="GO" id="GO:0009055">
    <property type="term" value="F:electron transfer activity"/>
    <property type="evidence" value="ECO:0007669"/>
    <property type="project" value="InterPro"/>
</dbReference>
<keyword evidence="5 6" id="KW-0408">Iron</keyword>
<dbReference type="EC" id="5.1.1.3" evidence="10"/>
<dbReference type="Proteomes" id="UP000322644">
    <property type="component" value="Chromosome"/>
</dbReference>
<keyword evidence="10" id="KW-0413">Isomerase</keyword>
<dbReference type="InterPro" id="IPR008168">
    <property type="entry name" value="Cyt_C_IC"/>
</dbReference>
<keyword evidence="3 6" id="KW-0479">Metal-binding</keyword>
<proteinExistence type="predicted"/>
<evidence type="ECO:0000313" key="10">
    <source>
        <dbReference type="EMBL" id="QEP40059.1"/>
    </source>
</evidence>
<dbReference type="PRINTS" id="PR00605">
    <property type="entry name" value="CYTCHROMECIC"/>
</dbReference>
<evidence type="ECO:0000313" key="9">
    <source>
        <dbReference type="EMBL" id="OCL93638.1"/>
    </source>
</evidence>
<name>A0A1C0B1A4_9BACT</name>
<dbReference type="OrthoDB" id="5340148at2"/>
<protein>
    <submittedName>
        <fullName evidence="9">Cytochrome c-553</fullName>
    </submittedName>
    <submittedName>
        <fullName evidence="10">Periplasmic monoheme cytochrome c553</fullName>
        <ecNumber evidence="10">5.1.1.3</ecNumber>
    </submittedName>
</protein>
<dbReference type="InterPro" id="IPR036909">
    <property type="entry name" value="Cyt_c-like_dom_sf"/>
</dbReference>
<reference evidence="10 12" key="3">
    <citation type="submission" date="2019-09" db="EMBL/GenBank/DDBJ databases">
        <title>Taxonomic note: a critical rebuttal of the proposed division of the genus Arcobacter into six genera, emended descriptions of Arcobacter anaerophilus and the genus Arcobacter, and an assessment of genus-level boundaries for Epsilonproteobacteria using in silico genomic comparator tools.</title>
        <authorList>
            <person name="On S.L.W."/>
            <person name="Miller W.G."/>
            <person name="Biggs P."/>
            <person name="Cornelius A."/>
            <person name="Vandamme P."/>
        </authorList>
    </citation>
    <scope>NUCLEOTIDE SEQUENCE [LARGE SCALE GENOMIC DNA]</scope>
    <source>
        <strain evidence="10 12">CCUG 56899</strain>
    </source>
</reference>
<dbReference type="PROSITE" id="PS51007">
    <property type="entry name" value="CYTC"/>
    <property type="match status" value="1"/>
</dbReference>
<evidence type="ECO:0000313" key="11">
    <source>
        <dbReference type="Proteomes" id="UP000093159"/>
    </source>
</evidence>
<dbReference type="AlphaFoldDB" id="A0A1C0B1A4"/>
<evidence type="ECO:0000256" key="5">
    <source>
        <dbReference type="ARBA" id="ARBA00023004"/>
    </source>
</evidence>
<sequence length="96" mass="9960">MKKIVLATVALAGFAFAAAPASYNACKACHGVKGETNITTQNKSHIPANLTKAEIVKSLNGYKDGSYGGALKGLMKGQVARLSDADIQALADYMGK</sequence>
<dbReference type="RefSeq" id="WP_066169735.1">
    <property type="nucleotide sequence ID" value="NZ_CP036246.2"/>
</dbReference>
<dbReference type="Pfam" id="PF00034">
    <property type="entry name" value="Cytochrom_C"/>
    <property type="match status" value="1"/>
</dbReference>
<reference evidence="9 11" key="1">
    <citation type="submission" date="2015-05" db="EMBL/GenBank/DDBJ databases">
        <authorList>
            <person name="Rovetto F."/>
            <person name="Cocolin L."/>
            <person name="Illeghems K."/>
            <person name="Van Nieuwerburgh F."/>
            <person name="Houf K."/>
        </authorList>
    </citation>
    <scope>NUCLEOTIDE SEQUENCE [LARGE SCALE GENOMIC DNA]</scope>
    <source>
        <strain evidence="9 11">117434</strain>
    </source>
</reference>
<evidence type="ECO:0000256" key="2">
    <source>
        <dbReference type="ARBA" id="ARBA00022617"/>
    </source>
</evidence>
<feature type="domain" description="Cytochrome c" evidence="8">
    <location>
        <begin position="7"/>
        <end position="96"/>
    </location>
</feature>
<dbReference type="EMBL" id="CP036246">
    <property type="protein sequence ID" value="QEP40059.1"/>
    <property type="molecule type" value="Genomic_DNA"/>
</dbReference>
<dbReference type="GO" id="GO:0008881">
    <property type="term" value="F:glutamate racemase activity"/>
    <property type="evidence" value="ECO:0007669"/>
    <property type="project" value="UniProtKB-EC"/>
</dbReference>
<evidence type="ECO:0000256" key="1">
    <source>
        <dbReference type="ARBA" id="ARBA00022448"/>
    </source>
</evidence>
<keyword evidence="7" id="KW-0732">Signal</keyword>
<reference evidence="10 12" key="2">
    <citation type="submission" date="2019-09" db="EMBL/GenBank/DDBJ databases">
        <title>Complete genome sequencing of four Arcobacter species reveals a diverse suite of mobile elements.</title>
        <authorList>
            <person name="Miller W.G."/>
            <person name="Yee E."/>
            <person name="Bono J.L."/>
        </authorList>
    </citation>
    <scope>NUCLEOTIDE SEQUENCE [LARGE SCALE GENOMIC DNA]</scope>
    <source>
        <strain evidence="10 12">CCUG 56899</strain>
    </source>
</reference>
<dbReference type="Proteomes" id="UP000093159">
    <property type="component" value="Unassembled WGS sequence"/>
</dbReference>
<dbReference type="EMBL" id="LDIR01000001">
    <property type="protein sequence ID" value="OCL93638.1"/>
    <property type="molecule type" value="Genomic_DNA"/>
</dbReference>